<dbReference type="GO" id="GO:0046872">
    <property type="term" value="F:metal ion binding"/>
    <property type="evidence" value="ECO:0007669"/>
    <property type="project" value="UniProtKB-KW"/>
</dbReference>
<keyword evidence="1" id="KW-0533">Nickel</keyword>
<dbReference type="Gene3D" id="3.30.1340.20">
    <property type="entry name" value="3H domain"/>
    <property type="match status" value="1"/>
</dbReference>
<dbReference type="EMBL" id="MLBF01000039">
    <property type="protein sequence ID" value="OLN28814.1"/>
    <property type="molecule type" value="Genomic_DNA"/>
</dbReference>
<feature type="binding site" evidence="1">
    <location>
        <position position="152"/>
    </location>
    <ligand>
        <name>Ni(2+)</name>
        <dbReference type="ChEBI" id="CHEBI:49786"/>
    </ligand>
</feature>
<organism evidence="4 5">
    <name type="scientific">Desulfosporosinus metallidurans</name>
    <dbReference type="NCBI Taxonomy" id="1888891"/>
    <lineage>
        <taxon>Bacteria</taxon>
        <taxon>Bacillati</taxon>
        <taxon>Bacillota</taxon>
        <taxon>Clostridia</taxon>
        <taxon>Eubacteriales</taxon>
        <taxon>Desulfitobacteriaceae</taxon>
        <taxon>Desulfosporosinus</taxon>
    </lineage>
</organism>
<name>A0A1Q8QNA5_9FIRM</name>
<dbReference type="PIRSF" id="PIRSF037847">
    <property type="entry name" value="NiaR"/>
    <property type="match status" value="1"/>
</dbReference>
<feature type="binding site" evidence="1">
    <location>
        <position position="83"/>
    </location>
    <ligand>
        <name>Ni(2+)</name>
        <dbReference type="ChEBI" id="CHEBI:49786"/>
    </ligand>
</feature>
<dbReference type="Gene3D" id="1.10.10.10">
    <property type="entry name" value="Winged helix-like DNA-binding domain superfamily/Winged helix DNA-binding domain"/>
    <property type="match status" value="1"/>
</dbReference>
<gene>
    <name evidence="4" type="ORF">DSOL_3891</name>
</gene>
<keyword evidence="5" id="KW-1185">Reference proteome</keyword>
<protein>
    <submittedName>
        <fullName evidence="4">Transcriptional regulator</fullName>
    </submittedName>
</protein>
<dbReference type="InterPro" id="IPR004173">
    <property type="entry name" value="3H_domain"/>
</dbReference>
<comment type="caution">
    <text evidence="4">The sequence shown here is derived from an EMBL/GenBank/DDBJ whole genome shotgun (WGS) entry which is preliminary data.</text>
</comment>
<proteinExistence type="predicted"/>
<evidence type="ECO:0000259" key="2">
    <source>
        <dbReference type="Pfam" id="PF02829"/>
    </source>
</evidence>
<evidence type="ECO:0000313" key="5">
    <source>
        <dbReference type="Proteomes" id="UP000186102"/>
    </source>
</evidence>
<dbReference type="InterPro" id="IPR036390">
    <property type="entry name" value="WH_DNA-bd_sf"/>
</dbReference>
<keyword evidence="1" id="KW-0479">Metal-binding</keyword>
<dbReference type="PANTHER" id="PTHR40068:SF1">
    <property type="entry name" value="TRANSCRIPTION REPRESSOR NIAR-RELATED"/>
    <property type="match status" value="1"/>
</dbReference>
<dbReference type="InterPro" id="IPR026043">
    <property type="entry name" value="NadR"/>
</dbReference>
<evidence type="ECO:0000313" key="4">
    <source>
        <dbReference type="EMBL" id="OLN28814.1"/>
    </source>
</evidence>
<dbReference type="Proteomes" id="UP000186102">
    <property type="component" value="Unassembled WGS sequence"/>
</dbReference>
<evidence type="ECO:0000259" key="3">
    <source>
        <dbReference type="Pfam" id="PF08279"/>
    </source>
</evidence>
<dbReference type="Pfam" id="PF08279">
    <property type="entry name" value="HTH_11"/>
    <property type="match status" value="1"/>
</dbReference>
<feature type="binding site" evidence="1">
    <location>
        <position position="150"/>
    </location>
    <ligand>
        <name>Ni(2+)</name>
        <dbReference type="ChEBI" id="CHEBI:49786"/>
    </ligand>
</feature>
<dbReference type="RefSeq" id="WP_075366308.1">
    <property type="nucleotide sequence ID" value="NZ_MLBF01000039.1"/>
</dbReference>
<feature type="binding site" evidence="1">
    <location>
        <position position="91"/>
    </location>
    <ligand>
        <name>Ni(2+)</name>
        <dbReference type="ChEBI" id="CHEBI:49786"/>
    </ligand>
</feature>
<dbReference type="OrthoDB" id="9792661at2"/>
<dbReference type="SUPFAM" id="SSF46785">
    <property type="entry name" value="Winged helix' DNA-binding domain"/>
    <property type="match status" value="1"/>
</dbReference>
<feature type="domain" description="Helix-turn-helix type 11" evidence="3">
    <location>
        <begin position="12"/>
        <end position="64"/>
    </location>
</feature>
<evidence type="ECO:0000256" key="1">
    <source>
        <dbReference type="PIRSR" id="PIRSR037847-1"/>
    </source>
</evidence>
<dbReference type="InterPro" id="IPR036388">
    <property type="entry name" value="WH-like_DNA-bd_sf"/>
</dbReference>
<dbReference type="AlphaFoldDB" id="A0A1Q8QNA5"/>
<dbReference type="InterPro" id="IPR035922">
    <property type="entry name" value="3H_dom_sf"/>
</dbReference>
<dbReference type="SUPFAM" id="SSF75500">
    <property type="entry name" value="Putative transcriptional regulator TM1602, C-terminal domain"/>
    <property type="match status" value="1"/>
</dbReference>
<dbReference type="Pfam" id="PF02829">
    <property type="entry name" value="3H"/>
    <property type="match status" value="1"/>
</dbReference>
<dbReference type="InterPro" id="IPR013196">
    <property type="entry name" value="HTH_11"/>
</dbReference>
<feature type="domain" description="3H" evidence="2">
    <location>
        <begin position="80"/>
        <end position="175"/>
    </location>
</feature>
<reference evidence="4 5" key="1">
    <citation type="submission" date="2016-09" db="EMBL/GenBank/DDBJ databases">
        <title>Complete genome of Desulfosporosinus sp. OL.</title>
        <authorList>
            <person name="Mardanov A."/>
            <person name="Beletsky A."/>
            <person name="Panova A."/>
            <person name="Karnachuk O."/>
            <person name="Ravin N."/>
        </authorList>
    </citation>
    <scope>NUCLEOTIDE SEQUENCE [LARGE SCALE GENOMIC DNA]</scope>
    <source>
        <strain evidence="4 5">OL</strain>
    </source>
</reference>
<dbReference type="STRING" id="1888891.DSOL_3891"/>
<sequence>MTQKEGQSGRERREYLLNLLKNRKEPIKAASLAKLTGVSRQVIVQDMALLRATEEPVIATPQGYLYFTDIRAKGMQRIIYSHHAPLDTEKELNILVDHGVSVLDVGVEHSVYGKIFRPLKLKSRLDVKKFIAQMAENDAHLLSSLTGGLHLHTIEAASEEILNEVCDALTQEGFLVDPKKV</sequence>
<dbReference type="PANTHER" id="PTHR40068">
    <property type="entry name" value="TRANSCRIPTION REPRESSOR NIAR-RELATED"/>
    <property type="match status" value="1"/>
</dbReference>
<accession>A0A1Q8QNA5</accession>